<sequence length="537" mass="63683">MEKLQDDIMSYRDFQWAPTISKDTSNISSSLEEWLEELKKVWLLYSFVEWYGPQFTESGKSLHSEPMEDGHSNLEFLTSFLLYSHQVGPYMIVKTMDWKEVSMMVFYLALYGAENSSTSVKLQCASYLLQNYCQRQEVFGSFSSTMNEIVNHVIQCMEEREDWDAFDSLYRILHDFPTCPLFSPLILERLHRFRQTASSRPSRPIRRMYDADLYAPNTVVSGETMAVYNIDEIRNQLDIRTRNEETIQEEEDRTTTVIRQISTVYTDSQNVHHHAINESVKKNVRILYDEFHDRYTPREAFSAIQQYFEEKKWWTPVMEEVLTRIYSDPYLIIQTPFIYARDVLRCVWGFIQSQQSFPTVYDQLLLRLQQELSDAHRTCFSGHVSRLINTVVGFHPTIHISISNHDQLCIYLRNVVYAMLQETMEKEPVLGDKIIQDITLSSFPNNTFRMWTLKHRNEIITRLKENGPTGGGEEEEIREEDMETAWNSIFPEFSGLFTLSKWEKWRRIWKERISRRWKKMSETTCLRSQGCWRSVFV</sequence>
<proteinExistence type="predicted"/>
<reference evidence="1" key="1">
    <citation type="journal article" date="2020" name="Nature">
        <title>Giant virus diversity and host interactions through global metagenomics.</title>
        <authorList>
            <person name="Schulz F."/>
            <person name="Roux S."/>
            <person name="Paez-Espino D."/>
            <person name="Jungbluth S."/>
            <person name="Walsh D.A."/>
            <person name="Denef V.J."/>
            <person name="McMahon K.D."/>
            <person name="Konstantinidis K.T."/>
            <person name="Eloe-Fadrosh E.A."/>
            <person name="Kyrpides N.C."/>
            <person name="Woyke T."/>
        </authorList>
    </citation>
    <scope>NUCLEOTIDE SEQUENCE</scope>
    <source>
        <strain evidence="1">GVMAG-M-3300023174-104</strain>
    </source>
</reference>
<organism evidence="1">
    <name type="scientific">viral metagenome</name>
    <dbReference type="NCBI Taxonomy" id="1070528"/>
    <lineage>
        <taxon>unclassified sequences</taxon>
        <taxon>metagenomes</taxon>
        <taxon>organismal metagenomes</taxon>
    </lineage>
</organism>
<dbReference type="EMBL" id="MN739518">
    <property type="protein sequence ID" value="QHT10105.1"/>
    <property type="molecule type" value="Genomic_DNA"/>
</dbReference>
<dbReference type="AlphaFoldDB" id="A0A6C0D329"/>
<accession>A0A6C0D329</accession>
<name>A0A6C0D329_9ZZZZ</name>
<protein>
    <submittedName>
        <fullName evidence="1">Uncharacterized protein</fullName>
    </submittedName>
</protein>
<evidence type="ECO:0000313" key="1">
    <source>
        <dbReference type="EMBL" id="QHT10105.1"/>
    </source>
</evidence>